<protein>
    <submittedName>
        <fullName evidence="1">Uncharacterized protein</fullName>
    </submittedName>
</protein>
<evidence type="ECO:0000313" key="2">
    <source>
        <dbReference type="Proteomes" id="UP000076128"/>
    </source>
</evidence>
<proteinExistence type="predicted"/>
<dbReference type="KEGG" id="daa:AKL17_3p0031"/>
<keyword evidence="1" id="KW-0614">Plasmid</keyword>
<reference evidence="1 2" key="1">
    <citation type="submission" date="2015-09" db="EMBL/GenBank/DDBJ databases">
        <title>Complete genome sequence of Defluviimonas alba cai42t isolated from an oilfield in Xinjiang.</title>
        <authorList>
            <person name="Geng S."/>
            <person name="Pan X."/>
            <person name="Wu X."/>
        </authorList>
    </citation>
    <scope>NUCLEOTIDE SEQUENCE [LARGE SCALE GENOMIC DNA]</scope>
    <source>
        <strain evidence="2">cai42</strain>
        <plasmid evidence="2">cai42_Plasmidc</plasmid>
    </source>
</reference>
<gene>
    <name evidence="1" type="ORF">AKL17_3p0031</name>
</gene>
<accession>A0A159Z9D5</accession>
<sequence length="41" mass="4924">MKDYRTQRCLAWRGGYCGIRWRKPPPENMLAHDEIARSRTC</sequence>
<dbReference type="AlphaFoldDB" id="A0A159Z9D5"/>
<evidence type="ECO:0000313" key="1">
    <source>
        <dbReference type="EMBL" id="AMY72187.1"/>
    </source>
</evidence>
<dbReference type="EMBL" id="CP012664">
    <property type="protein sequence ID" value="AMY72187.1"/>
    <property type="molecule type" value="Genomic_DNA"/>
</dbReference>
<keyword evidence="2" id="KW-1185">Reference proteome</keyword>
<dbReference type="Proteomes" id="UP000076128">
    <property type="component" value="Plasmid pcai42C"/>
</dbReference>
<name>A0A159Z9D5_9RHOB</name>
<geneLocation type="plasmid" evidence="2">
    <name>cai42_Plasmidc</name>
</geneLocation>
<organism evidence="1 2">
    <name type="scientific">Frigidibacter mobilis</name>
    <dbReference type="NCBI Taxonomy" id="1335048"/>
    <lineage>
        <taxon>Bacteria</taxon>
        <taxon>Pseudomonadati</taxon>
        <taxon>Pseudomonadota</taxon>
        <taxon>Alphaproteobacteria</taxon>
        <taxon>Rhodobacterales</taxon>
        <taxon>Paracoccaceae</taxon>
        <taxon>Frigidibacter</taxon>
    </lineage>
</organism>